<sequence>MITDRKPASPIQYRSRTNPGMATDTDLSHNEGTVITGCTLTKSIFTRIFPTISYQIAEGHAPLELRELLELQRFLKCSQCFNHE</sequence>
<dbReference type="Proteomes" id="UP000068164">
    <property type="component" value="Unassembled WGS sequence"/>
</dbReference>
<feature type="region of interest" description="Disordered" evidence="1">
    <location>
        <begin position="1"/>
        <end position="28"/>
    </location>
</feature>
<name>A0A109J2P1_9HYPH</name>
<reference evidence="2 3" key="1">
    <citation type="submission" date="2015-11" db="EMBL/GenBank/DDBJ databases">
        <title>Draft Genome Sequence of the Strain BR 10423 (Rhizobium sp.) isolated from nodules of Mimosa pudica.</title>
        <authorList>
            <person name="Barauna A.C."/>
            <person name="Zilli J.E."/>
            <person name="Simoes-Araujo J.L."/>
            <person name="Reis V.M."/>
            <person name="James E.K."/>
            <person name="Reis F.B.Jr."/>
            <person name="Rouws L.F."/>
            <person name="Passos S.R."/>
            <person name="Gois S.R."/>
        </authorList>
    </citation>
    <scope>NUCLEOTIDE SEQUENCE [LARGE SCALE GENOMIC DNA]</scope>
    <source>
        <strain evidence="2 3">BR10423</strain>
    </source>
</reference>
<dbReference type="EMBL" id="LNCD01000141">
    <property type="protein sequence ID" value="KWV41223.1"/>
    <property type="molecule type" value="Genomic_DNA"/>
</dbReference>
<keyword evidence="3" id="KW-1185">Reference proteome</keyword>
<proteinExistence type="predicted"/>
<gene>
    <name evidence="2" type="ORF">AS026_24225</name>
</gene>
<comment type="caution">
    <text evidence="2">The sequence shown here is derived from an EMBL/GenBank/DDBJ whole genome shotgun (WGS) entry which is preliminary data.</text>
</comment>
<organism evidence="2 3">
    <name type="scientific">Rhizobium altiplani</name>
    <dbReference type="NCBI Taxonomy" id="1864509"/>
    <lineage>
        <taxon>Bacteria</taxon>
        <taxon>Pseudomonadati</taxon>
        <taxon>Pseudomonadota</taxon>
        <taxon>Alphaproteobacteria</taxon>
        <taxon>Hyphomicrobiales</taxon>
        <taxon>Rhizobiaceae</taxon>
        <taxon>Rhizobium/Agrobacterium group</taxon>
        <taxon>Rhizobium</taxon>
    </lineage>
</organism>
<dbReference type="AlphaFoldDB" id="A0A109J2P1"/>
<accession>A0A109J2P1</accession>
<evidence type="ECO:0000313" key="2">
    <source>
        <dbReference type="EMBL" id="KWV41223.1"/>
    </source>
</evidence>
<protein>
    <submittedName>
        <fullName evidence="2">Uncharacterized protein</fullName>
    </submittedName>
</protein>
<evidence type="ECO:0000313" key="3">
    <source>
        <dbReference type="Proteomes" id="UP000068164"/>
    </source>
</evidence>
<evidence type="ECO:0000256" key="1">
    <source>
        <dbReference type="SAM" id="MobiDB-lite"/>
    </source>
</evidence>